<dbReference type="CDD" id="cd00261">
    <property type="entry name" value="AAI_SS"/>
    <property type="match status" value="1"/>
</dbReference>
<feature type="disulfide bond" evidence="6">
    <location>
        <begin position="86"/>
        <end position="143"/>
    </location>
</feature>
<comment type="similarity">
    <text evidence="2">Belongs to the protease inhibitor I6 (cereal trypsin/alpha-amylase inhibitor) family.</text>
</comment>
<feature type="chain" id="PRO_5045192321" description="Bifunctional inhibitor/plant lipid transfer protein/seed storage helical domain-containing protein" evidence="7">
    <location>
        <begin position="22"/>
        <end position="151"/>
    </location>
</feature>
<feature type="disulfide bond" evidence="6">
    <location>
        <begin position="59"/>
        <end position="112"/>
    </location>
</feature>
<feature type="disulfide bond" evidence="6">
    <location>
        <begin position="73"/>
        <end position="128"/>
    </location>
</feature>
<evidence type="ECO:0000256" key="4">
    <source>
        <dbReference type="ARBA" id="ARBA00022579"/>
    </source>
</evidence>
<evidence type="ECO:0000256" key="7">
    <source>
        <dbReference type="SAM" id="SignalP"/>
    </source>
</evidence>
<keyword evidence="5 6" id="KW-1015">Disulfide bond</keyword>
<dbReference type="Gene3D" id="1.10.110.10">
    <property type="entry name" value="Plant lipid-transfer and hydrophobic proteins"/>
    <property type="match status" value="1"/>
</dbReference>
<dbReference type="InterPro" id="IPR036312">
    <property type="entry name" value="Bifun_inhib/LTP/seed_sf"/>
</dbReference>
<evidence type="ECO:0000259" key="8">
    <source>
        <dbReference type="SMART" id="SM00499"/>
    </source>
</evidence>
<dbReference type="InterPro" id="IPR006105">
    <property type="entry name" value="Allergen/tryp_amyl_inhib_CS"/>
</dbReference>
<gene>
    <name evidence="9" type="ORF">CFC21_090652</name>
</gene>
<evidence type="ECO:0000256" key="6">
    <source>
        <dbReference type="PIRSR" id="PIRSR001657-50"/>
    </source>
</evidence>
<dbReference type="PANTHER" id="PTHR34481:SF8">
    <property type="entry name" value="SEED ALLERGENIC PROTEIN RAG1"/>
    <property type="match status" value="1"/>
</dbReference>
<dbReference type="Pfam" id="PF00234">
    <property type="entry name" value="Tryp_alpha_amyl"/>
    <property type="match status" value="1"/>
</dbReference>
<comment type="caution">
    <text evidence="9">The sequence shown here is derived from an EMBL/GenBank/DDBJ whole genome shotgun (WGS) entry which is preliminary data.</text>
</comment>
<dbReference type="Proteomes" id="UP000815260">
    <property type="component" value="Chromosome 6D"/>
</dbReference>
<feature type="disulfide bond" evidence="6">
    <location>
        <begin position="51"/>
        <end position="72"/>
    </location>
</feature>
<evidence type="ECO:0000256" key="5">
    <source>
        <dbReference type="ARBA" id="ARBA00023157"/>
    </source>
</evidence>
<feature type="signal peptide" evidence="7">
    <location>
        <begin position="1"/>
        <end position="21"/>
    </location>
</feature>
<evidence type="ECO:0000313" key="9">
    <source>
        <dbReference type="EMBL" id="KAF7087469.1"/>
    </source>
</evidence>
<reference evidence="9" key="2">
    <citation type="submission" date="2020-03" db="EMBL/GenBank/DDBJ databases">
        <title>The second near-complete assembly of the hexaploid bread wheat (Triticum aestivum) genome.</title>
        <authorList>
            <person name="Zimin A.V."/>
            <person name="Puiu D."/>
            <person name="Shumante A."/>
            <person name="Alonge M."/>
            <person name="Salzberg S.L."/>
        </authorList>
    </citation>
    <scope>NUCLEOTIDE SEQUENCE</scope>
    <source>
        <tissue evidence="9">Leaf</tissue>
    </source>
</reference>
<reference evidence="9" key="1">
    <citation type="journal article" date="2017" name="Gigascience">
        <title>The first near-complete assembly of the hexaploid bread wheat genome, Triticum aestivum.</title>
        <authorList>
            <person name="Zimin A.V."/>
            <person name="Puiu D."/>
            <person name="Hall R."/>
            <person name="Kingan S."/>
            <person name="Clavijo B.J."/>
            <person name="Salzberg S.L."/>
        </authorList>
    </citation>
    <scope>NUCLEOTIDE SEQUENCE</scope>
    <source>
        <tissue evidence="9">Leaf</tissue>
    </source>
</reference>
<name>A0A3B6QAR4_WHEAT</name>
<keyword evidence="7" id="KW-0732">Signal</keyword>
<dbReference type="SUPFAM" id="SSF47699">
    <property type="entry name" value="Bifunctional inhibitor/lipid-transfer protein/seed storage 2S albumin"/>
    <property type="match status" value="1"/>
</dbReference>
<sequence>MWMKTVFWGLLVFMLVATTMAVEYGARSHNSGPWSWCDPATGYKVSALTGCRAMVKLQCVGSQVPEAVLRDCCQQLADINNEWCRCGDLSSMLRSVYQELGVREGKEVLPGCRKEVMKLTAASVPEVCKVPIPNPSGDRAGVCYWAAYPDV</sequence>
<feature type="domain" description="Bifunctional inhibitor/plant lipid transfer protein/seed storage helical" evidence="8">
    <location>
        <begin position="37"/>
        <end position="143"/>
    </location>
</feature>
<dbReference type="PRINTS" id="PR00808">
    <property type="entry name" value="AMLASEINHBTR"/>
</dbReference>
<organism evidence="9">
    <name type="scientific">Triticum aestivum</name>
    <name type="common">Wheat</name>
    <dbReference type="NCBI Taxonomy" id="4565"/>
    <lineage>
        <taxon>Eukaryota</taxon>
        <taxon>Viridiplantae</taxon>
        <taxon>Streptophyta</taxon>
        <taxon>Embryophyta</taxon>
        <taxon>Tracheophyta</taxon>
        <taxon>Spermatophyta</taxon>
        <taxon>Magnoliopsida</taxon>
        <taxon>Liliopsida</taxon>
        <taxon>Poales</taxon>
        <taxon>Poaceae</taxon>
        <taxon>BOP clade</taxon>
        <taxon>Pooideae</taxon>
        <taxon>Triticodae</taxon>
        <taxon>Triticeae</taxon>
        <taxon>Triticinae</taxon>
        <taxon>Triticum</taxon>
    </lineage>
</organism>
<evidence type="ECO:0000256" key="1">
    <source>
        <dbReference type="ARBA" id="ARBA00004613"/>
    </source>
</evidence>
<dbReference type="PANTHER" id="PTHR34481">
    <property type="entry name" value="TRYPSIN/FACTOR XIIA INHIBITOR-RELATED"/>
    <property type="match status" value="1"/>
</dbReference>
<proteinExistence type="inferred from homology"/>
<dbReference type="OMA" id="LMKTVFW"/>
<protein>
    <recommendedName>
        <fullName evidence="8">Bifunctional inhibitor/plant lipid transfer protein/seed storage helical domain-containing protein</fullName>
    </recommendedName>
</protein>
<dbReference type="InterPro" id="IPR006106">
    <property type="entry name" value="Allergen/soft/tryp_amyl_inhib"/>
</dbReference>
<dbReference type="PIRSF" id="PIRSF001657">
    <property type="entry name" value="Allergen/amylase_inhib"/>
    <property type="match status" value="1"/>
</dbReference>
<dbReference type="EMBL" id="CM022228">
    <property type="protein sequence ID" value="KAF7087469.1"/>
    <property type="molecule type" value="Genomic_DNA"/>
</dbReference>
<evidence type="ECO:0000256" key="2">
    <source>
        <dbReference type="ARBA" id="ARBA00007107"/>
    </source>
</evidence>
<accession>A0A3B6QAR4</accession>
<dbReference type="SMART" id="SM00499">
    <property type="entry name" value="AAI"/>
    <property type="match status" value="1"/>
</dbReference>
<feature type="disulfide bond" evidence="6">
    <location>
        <begin position="37"/>
        <end position="84"/>
    </location>
</feature>
<keyword evidence="3" id="KW-0964">Secreted</keyword>
<keyword evidence="4" id="KW-0022">Alpha-amylase inhibitor</keyword>
<comment type="subcellular location">
    <subcellularLocation>
        <location evidence="1">Secreted</location>
    </subcellularLocation>
</comment>
<dbReference type="InterPro" id="IPR016140">
    <property type="entry name" value="Bifunc_inhib/LTP/seed_store"/>
</dbReference>
<dbReference type="PROSITE" id="PS00426">
    <property type="entry name" value="CEREAL_TRYP_AMYL_INH"/>
    <property type="match status" value="1"/>
</dbReference>
<evidence type="ECO:0000256" key="3">
    <source>
        <dbReference type="ARBA" id="ARBA00022525"/>
    </source>
</evidence>